<evidence type="ECO:0000256" key="9">
    <source>
        <dbReference type="SAM" id="Phobius"/>
    </source>
</evidence>
<protein>
    <recommendedName>
        <fullName evidence="12">Purine-cytosine permease</fullName>
    </recommendedName>
</protein>
<keyword evidence="4" id="KW-0597">Phosphoprotein</keyword>
<dbReference type="CDD" id="cd11484">
    <property type="entry name" value="SLC-NCS1sbd_CobB-like"/>
    <property type="match status" value="1"/>
</dbReference>
<evidence type="ECO:0000256" key="4">
    <source>
        <dbReference type="ARBA" id="ARBA00022553"/>
    </source>
</evidence>
<feature type="transmembrane region" description="Helical" evidence="9">
    <location>
        <begin position="408"/>
        <end position="428"/>
    </location>
</feature>
<gene>
    <name evidence="10" type="primary">KNAG0L01480</name>
    <name evidence="10" type="ordered locus">KNAG_0L01480</name>
</gene>
<dbReference type="PANTHER" id="PTHR31806">
    <property type="entry name" value="PURINE-CYTOSINE PERMEASE FCY2-RELATED"/>
    <property type="match status" value="1"/>
</dbReference>
<proteinExistence type="inferred from homology"/>
<feature type="transmembrane region" description="Helical" evidence="9">
    <location>
        <begin position="518"/>
        <end position="534"/>
    </location>
</feature>
<dbReference type="AlphaFoldDB" id="J7RS86"/>
<comment type="similarity">
    <text evidence="2 8">Belongs to the purine-cytosine permease (2.A.39) family.</text>
</comment>
<feature type="transmembrane region" description="Helical" evidence="9">
    <location>
        <begin position="478"/>
        <end position="497"/>
    </location>
</feature>
<feature type="transmembrane region" description="Helical" evidence="9">
    <location>
        <begin position="210"/>
        <end position="231"/>
    </location>
</feature>
<feature type="transmembrane region" description="Helical" evidence="9">
    <location>
        <begin position="102"/>
        <end position="124"/>
    </location>
</feature>
<feature type="transmembrane region" description="Helical" evidence="9">
    <location>
        <begin position="277"/>
        <end position="300"/>
    </location>
</feature>
<reference evidence="10 11" key="1">
    <citation type="journal article" date="2011" name="Proc. Natl. Acad. Sci. U.S.A.">
        <title>Evolutionary erosion of yeast sex chromosomes by mating-type switching accidents.</title>
        <authorList>
            <person name="Gordon J.L."/>
            <person name="Armisen D."/>
            <person name="Proux-Wera E."/>
            <person name="Oheigeartaigh S.S."/>
            <person name="Byrne K.P."/>
            <person name="Wolfe K.H."/>
        </authorList>
    </citation>
    <scope>NUCLEOTIDE SEQUENCE [LARGE SCALE GENOMIC DNA]</scope>
    <source>
        <strain evidence="11">ATCC MYA-139 / BCRC 22969 / CBS 8797 / CCRC 22969 / KCTC 17520 / NBRC 10181 / NCYC 3082</strain>
    </source>
</reference>
<evidence type="ECO:0000256" key="8">
    <source>
        <dbReference type="PIRNR" id="PIRNR002744"/>
    </source>
</evidence>
<keyword evidence="5 9" id="KW-0812">Transmembrane</keyword>
<dbReference type="FunFam" id="1.10.4160.10:FF:000002">
    <property type="entry name" value="Purine-cytosine permease fcyB"/>
    <property type="match status" value="1"/>
</dbReference>
<dbReference type="Proteomes" id="UP000006310">
    <property type="component" value="Chromosome 12"/>
</dbReference>
<dbReference type="PANTHER" id="PTHR31806:SF1">
    <property type="entry name" value="PURINE-CYTOSINE PERMEASE FCY2-RELATED"/>
    <property type="match status" value="1"/>
</dbReference>
<evidence type="ECO:0000256" key="7">
    <source>
        <dbReference type="ARBA" id="ARBA00023136"/>
    </source>
</evidence>
<evidence type="ECO:0000256" key="2">
    <source>
        <dbReference type="ARBA" id="ARBA00008974"/>
    </source>
</evidence>
<dbReference type="HOGENOM" id="CLU_026016_2_2_1"/>
<feature type="transmembrane region" description="Helical" evidence="9">
    <location>
        <begin position="130"/>
        <end position="154"/>
    </location>
</feature>
<evidence type="ECO:0000256" key="6">
    <source>
        <dbReference type="ARBA" id="ARBA00022989"/>
    </source>
</evidence>
<dbReference type="GeneID" id="34528541"/>
<keyword evidence="3 8" id="KW-0813">Transport</keyword>
<feature type="transmembrane region" description="Helical" evidence="9">
    <location>
        <begin position="166"/>
        <end position="190"/>
    </location>
</feature>
<comment type="subcellular location">
    <subcellularLocation>
        <location evidence="1">Membrane</location>
        <topology evidence="1">Multi-pass membrane protein</topology>
    </subcellularLocation>
</comment>
<evidence type="ECO:0000256" key="1">
    <source>
        <dbReference type="ARBA" id="ARBA00004141"/>
    </source>
</evidence>
<name>J7RS86_HUIN7</name>
<evidence type="ECO:0008006" key="12">
    <source>
        <dbReference type="Google" id="ProtNLM"/>
    </source>
</evidence>
<organism evidence="10 11">
    <name type="scientific">Huiozyma naganishii (strain ATCC MYA-139 / BCRC 22969 / CBS 8797 / KCTC 17520 / NBRC 10181 / NCYC 3082 / Yp74L-3)</name>
    <name type="common">Yeast</name>
    <name type="synonym">Kazachstania naganishii</name>
    <dbReference type="NCBI Taxonomy" id="1071383"/>
    <lineage>
        <taxon>Eukaryota</taxon>
        <taxon>Fungi</taxon>
        <taxon>Dikarya</taxon>
        <taxon>Ascomycota</taxon>
        <taxon>Saccharomycotina</taxon>
        <taxon>Saccharomycetes</taxon>
        <taxon>Saccharomycetales</taxon>
        <taxon>Saccharomycetaceae</taxon>
        <taxon>Huiozyma</taxon>
    </lineage>
</organism>
<evidence type="ECO:0000313" key="10">
    <source>
        <dbReference type="EMBL" id="CCK72768.1"/>
    </source>
</evidence>
<dbReference type="OrthoDB" id="2116389at2759"/>
<dbReference type="PIRSF" id="PIRSF002744">
    <property type="entry name" value="Pur-cyt_permease"/>
    <property type="match status" value="1"/>
</dbReference>
<dbReference type="GO" id="GO:0015205">
    <property type="term" value="F:nucleobase transmembrane transporter activity"/>
    <property type="evidence" value="ECO:0007669"/>
    <property type="project" value="TreeGrafter"/>
</dbReference>
<keyword evidence="6 9" id="KW-1133">Transmembrane helix</keyword>
<evidence type="ECO:0000256" key="3">
    <source>
        <dbReference type="ARBA" id="ARBA00022448"/>
    </source>
</evidence>
<dbReference type="eggNOG" id="ENOG502QQ8Y">
    <property type="taxonomic scope" value="Eukaryota"/>
</dbReference>
<evidence type="ECO:0000313" key="11">
    <source>
        <dbReference type="Proteomes" id="UP000006310"/>
    </source>
</evidence>
<reference evidence="11" key="2">
    <citation type="submission" date="2012-08" db="EMBL/GenBank/DDBJ databases">
        <title>Genome sequence of Kazachstania naganishii.</title>
        <authorList>
            <person name="Gordon J.L."/>
            <person name="Armisen D."/>
            <person name="Proux-Wera E."/>
            <person name="OhEigeartaigh S.S."/>
            <person name="Byrne K.P."/>
            <person name="Wolfe K.H."/>
        </authorList>
    </citation>
    <scope>NUCLEOTIDE SEQUENCE [LARGE SCALE GENOMIC DNA]</scope>
    <source>
        <strain evidence="11">ATCC MYA-139 / BCRC 22969 / CBS 8797 / CCRC 22969 / KCTC 17520 / NBRC 10181 / NCYC 3082</strain>
    </source>
</reference>
<dbReference type="Pfam" id="PF02133">
    <property type="entry name" value="Transp_cyt_pur"/>
    <property type="match status" value="1"/>
</dbReference>
<sequence>MVIYKENDTVVEAYSSSEQRVADNTYSIDKKAPWDVERDIGEGEMDVVSYQEDDDDDELSSHPKSRFARFCDILNGANAETKGIEPITDEEKTDTSLINAASMWFSANMVLPALAIGGLGPMVFDLNFGTSVLVIIFFNILGLLPVAFFSLFGIQLGLRQMTLSRYVVGNIAARVFSFINSVAGVGWGIVNTVAAAQLLNLINQESGHNLPLWAGCLVLIGATLLVSFFGYKVIHSYEKWSWVPNFAVFLVIIARLKKSGNFTGGEWGSGRTTAGNVLSFGCAVFGFAAGWTTIAADYTVYMPRDINKKKVFFSLVAGLSFPLFFVMILGAACGRGGSNNKQWSDLYKSNGMGGLTYAILVPSSLHRFGEFCCVVLSMSTVANNVPNMYSIGLSLQATWGPLNKVPRVIWTILGSLFALAIAIPACYHFSTFMNSFMDSIGYYLAIYISIGLTEHFYFKKGDFSSYNVEYWNKWDKLPVGIAGTVALVIGAFGVAFGMSQTYWVGQIARPIGKFGGDIGFELAAAWAFITYMILRPIERKYYGR</sequence>
<dbReference type="KEGG" id="kng:KNAG_0L01480"/>
<dbReference type="InterPro" id="IPR012681">
    <property type="entry name" value="NCS1"/>
</dbReference>
<dbReference type="GO" id="GO:0000329">
    <property type="term" value="C:fungal-type vacuole membrane"/>
    <property type="evidence" value="ECO:0007669"/>
    <property type="project" value="TreeGrafter"/>
</dbReference>
<keyword evidence="7 8" id="KW-0472">Membrane</keyword>
<keyword evidence="11" id="KW-1185">Reference proteome</keyword>
<dbReference type="GO" id="GO:0005886">
    <property type="term" value="C:plasma membrane"/>
    <property type="evidence" value="ECO:0007669"/>
    <property type="project" value="TreeGrafter"/>
</dbReference>
<feature type="transmembrane region" description="Helical" evidence="9">
    <location>
        <begin position="312"/>
        <end position="332"/>
    </location>
</feature>
<feature type="transmembrane region" description="Helical" evidence="9">
    <location>
        <begin position="440"/>
        <end position="458"/>
    </location>
</feature>
<dbReference type="InterPro" id="IPR001248">
    <property type="entry name" value="Pur-cyt_permease"/>
</dbReference>
<dbReference type="OMA" id="SAIANWW"/>
<evidence type="ECO:0000256" key="5">
    <source>
        <dbReference type="ARBA" id="ARBA00022692"/>
    </source>
</evidence>
<dbReference type="RefSeq" id="XP_022467012.1">
    <property type="nucleotide sequence ID" value="XM_022610746.1"/>
</dbReference>
<dbReference type="Gene3D" id="1.10.4160.10">
    <property type="entry name" value="Hydantoin permease"/>
    <property type="match status" value="1"/>
</dbReference>
<dbReference type="GO" id="GO:0015856">
    <property type="term" value="P:cytosine transport"/>
    <property type="evidence" value="ECO:0007669"/>
    <property type="project" value="UniProtKB-ARBA"/>
</dbReference>
<dbReference type="EMBL" id="HE978325">
    <property type="protein sequence ID" value="CCK72768.1"/>
    <property type="molecule type" value="Genomic_DNA"/>
</dbReference>
<dbReference type="InterPro" id="IPR026030">
    <property type="entry name" value="Pur-cyt_permease_Fcy2/21/22"/>
</dbReference>
<dbReference type="NCBIfam" id="TIGR00800">
    <property type="entry name" value="ncs1"/>
    <property type="match status" value="1"/>
</dbReference>
<accession>J7RS86</accession>